<name>A0AAV5S8B0_9BILA</name>
<gene>
    <name evidence="1" type="ORF">PENTCL1PPCAC_1416</name>
</gene>
<sequence>MELCEYLHSIGQPWGSPACMRGNSFGIHNAMSKSKVHPAGIRSFGGTASPYRLVTVNPAPVLVTPSPWMIRTTPSPLEQIIRNVERIQTTNKRTISALVPGGKPVCARLKQTNCESDSSCPSGVGCIQSDSGAPCCFKAAGTETRFRKLQPQASVSTTTVSSLQCPAHKGNCPAKGTMCRFVYI</sequence>
<evidence type="ECO:0000313" key="1">
    <source>
        <dbReference type="EMBL" id="GMS79241.1"/>
    </source>
</evidence>
<reference evidence="1" key="1">
    <citation type="submission" date="2023-10" db="EMBL/GenBank/DDBJ databases">
        <title>Genome assembly of Pristionchus species.</title>
        <authorList>
            <person name="Yoshida K."/>
            <person name="Sommer R.J."/>
        </authorList>
    </citation>
    <scope>NUCLEOTIDE SEQUENCE</scope>
    <source>
        <strain evidence="1">RS0144</strain>
    </source>
</reference>
<keyword evidence="2" id="KW-1185">Reference proteome</keyword>
<accession>A0AAV5S8B0</accession>
<protein>
    <recommendedName>
        <fullName evidence="3">WAP domain-containing protein</fullName>
    </recommendedName>
</protein>
<proteinExistence type="predicted"/>
<evidence type="ECO:0000313" key="2">
    <source>
        <dbReference type="Proteomes" id="UP001432027"/>
    </source>
</evidence>
<feature type="non-terminal residue" evidence="1">
    <location>
        <position position="184"/>
    </location>
</feature>
<organism evidence="1 2">
    <name type="scientific">Pristionchus entomophagus</name>
    <dbReference type="NCBI Taxonomy" id="358040"/>
    <lineage>
        <taxon>Eukaryota</taxon>
        <taxon>Metazoa</taxon>
        <taxon>Ecdysozoa</taxon>
        <taxon>Nematoda</taxon>
        <taxon>Chromadorea</taxon>
        <taxon>Rhabditida</taxon>
        <taxon>Rhabditina</taxon>
        <taxon>Diplogasteromorpha</taxon>
        <taxon>Diplogasteroidea</taxon>
        <taxon>Neodiplogasteridae</taxon>
        <taxon>Pristionchus</taxon>
    </lineage>
</organism>
<dbReference type="AlphaFoldDB" id="A0AAV5S8B0"/>
<evidence type="ECO:0008006" key="3">
    <source>
        <dbReference type="Google" id="ProtNLM"/>
    </source>
</evidence>
<dbReference type="EMBL" id="BTSX01000001">
    <property type="protein sequence ID" value="GMS79241.1"/>
    <property type="molecule type" value="Genomic_DNA"/>
</dbReference>
<comment type="caution">
    <text evidence="1">The sequence shown here is derived from an EMBL/GenBank/DDBJ whole genome shotgun (WGS) entry which is preliminary data.</text>
</comment>
<dbReference type="Proteomes" id="UP001432027">
    <property type="component" value="Unassembled WGS sequence"/>
</dbReference>